<dbReference type="AlphaFoldDB" id="A0A843YXY7"/>
<sequence>MTNSVLAKLGEDAVHQSKNGQNLPCRANVERGVQMAGYGDDMIVERDVVTLSKDLLAVVGDTLIIGEDHYTLDHLFADNGYSVRYTLLANSLEN</sequence>
<organism evidence="1 2">
    <name type="scientific">Glaciimonas soli</name>
    <dbReference type="NCBI Taxonomy" id="2590999"/>
    <lineage>
        <taxon>Bacteria</taxon>
        <taxon>Pseudomonadati</taxon>
        <taxon>Pseudomonadota</taxon>
        <taxon>Betaproteobacteria</taxon>
        <taxon>Burkholderiales</taxon>
        <taxon>Oxalobacteraceae</taxon>
        <taxon>Glaciimonas</taxon>
    </lineage>
</organism>
<reference evidence="1 2" key="1">
    <citation type="submission" date="2019-10" db="EMBL/GenBank/DDBJ databases">
        <title>Glaciimonas soli sp. nov., a psychrophilic bacterium isolated from the forest soil of a high elevation mountain in Taiwan.</title>
        <authorList>
            <person name="Wang L.-T."/>
            <person name="Shieh W.Y."/>
        </authorList>
    </citation>
    <scope>NUCLEOTIDE SEQUENCE [LARGE SCALE GENOMIC DNA]</scope>
    <source>
        <strain evidence="1 2">GS1</strain>
    </source>
</reference>
<dbReference type="RefSeq" id="WP_153235958.1">
    <property type="nucleotide sequence ID" value="NZ_WINI01000009.1"/>
</dbReference>
<proteinExistence type="predicted"/>
<name>A0A843YXY7_9BURK</name>
<protein>
    <submittedName>
        <fullName evidence="1">Uncharacterized protein</fullName>
    </submittedName>
</protein>
<evidence type="ECO:0000313" key="1">
    <source>
        <dbReference type="EMBL" id="MQR02328.1"/>
    </source>
</evidence>
<dbReference type="Proteomes" id="UP000451565">
    <property type="component" value="Unassembled WGS sequence"/>
</dbReference>
<dbReference type="EMBL" id="WINI01000009">
    <property type="protein sequence ID" value="MQR02328.1"/>
    <property type="molecule type" value="Genomic_DNA"/>
</dbReference>
<accession>A0A843YXY7</accession>
<evidence type="ECO:0000313" key="2">
    <source>
        <dbReference type="Proteomes" id="UP000451565"/>
    </source>
</evidence>
<gene>
    <name evidence="1" type="ORF">GEV47_16750</name>
</gene>
<keyword evidence="2" id="KW-1185">Reference proteome</keyword>
<comment type="caution">
    <text evidence="1">The sequence shown here is derived from an EMBL/GenBank/DDBJ whole genome shotgun (WGS) entry which is preliminary data.</text>
</comment>